<gene>
    <name evidence="5" type="ORF">SUNI508_11842</name>
</gene>
<dbReference type="InterPro" id="IPR010071">
    <property type="entry name" value="AA_adenyl_dom"/>
</dbReference>
<dbReference type="NCBIfam" id="TIGR01733">
    <property type="entry name" value="AA-adenyl-dom"/>
    <property type="match status" value="1"/>
</dbReference>
<dbReference type="SUPFAM" id="SSF47336">
    <property type="entry name" value="ACP-like"/>
    <property type="match status" value="2"/>
</dbReference>
<dbReference type="Pfam" id="PF00550">
    <property type="entry name" value="PP-binding"/>
    <property type="match status" value="2"/>
</dbReference>
<evidence type="ECO:0000259" key="4">
    <source>
        <dbReference type="PROSITE" id="PS50075"/>
    </source>
</evidence>
<organism evidence="5 6">
    <name type="scientific">Seiridium unicorne</name>
    <dbReference type="NCBI Taxonomy" id="138068"/>
    <lineage>
        <taxon>Eukaryota</taxon>
        <taxon>Fungi</taxon>
        <taxon>Dikarya</taxon>
        <taxon>Ascomycota</taxon>
        <taxon>Pezizomycotina</taxon>
        <taxon>Sordariomycetes</taxon>
        <taxon>Xylariomycetidae</taxon>
        <taxon>Amphisphaeriales</taxon>
        <taxon>Sporocadaceae</taxon>
        <taxon>Seiridium</taxon>
    </lineage>
</organism>
<dbReference type="Gene3D" id="3.40.50.12780">
    <property type="entry name" value="N-terminal domain of ligase-like"/>
    <property type="match status" value="1"/>
</dbReference>
<dbReference type="InterPro" id="IPR000873">
    <property type="entry name" value="AMP-dep_synth/lig_dom"/>
</dbReference>
<keyword evidence="6" id="KW-1185">Reference proteome</keyword>
<dbReference type="CDD" id="cd05918">
    <property type="entry name" value="A_NRPS_SidN3_like"/>
    <property type="match status" value="1"/>
</dbReference>
<dbReference type="Gene3D" id="1.10.1200.10">
    <property type="entry name" value="ACP-like"/>
    <property type="match status" value="2"/>
</dbReference>
<protein>
    <submittedName>
        <fullName evidence="5">Nonribosomal peptide synthetase 1</fullName>
    </submittedName>
</protein>
<keyword evidence="2" id="KW-0597">Phosphoprotein</keyword>
<evidence type="ECO:0000256" key="2">
    <source>
        <dbReference type="ARBA" id="ARBA00022553"/>
    </source>
</evidence>
<sequence>MNGDNGQHWLFTEDSIRDKLREIWGEVLEEQPSIFSDKDAFFEVGGDSMLAHEVAVAAEKCGIFLDMPEIFMSTSLKDMADAARPLDAKKVEMNGTRHHTDSPISGIVENKASLQAKMESIARLCNVNPGAVESVYPCSPMQESLMVGFDGTKNVYVMQYVFKLVDDISLDRFRRAWEDTLDSTPVLRTRICQLEGMAGYTQAVINEKPQLATVRSDLSRFLESDAKCYMESTHPFFRHTIVAEEDDNSIMTRYFVWTVHHALCDAVSLEEILWDTSKRFLDEVPPHRQSFESFIESQFTSRGSEEKREHEFWRKTLANTSPAPYPSPPQIPEFEPDPAYTLEGQLTLKQMPPFGVTKALLLRAAWAILASHYTGTEYVAFGTINNGRSSKAPSVSHTTGPTINLVPTALHVDPEQSIASFLTQVKTQAGEMIPFEHAGISKIRRYLLGGDISAVNFQTLFVVQSATLFEATAPALRTLGMEFVQNIGKRELHPFPLVLTFIPTGDTSIKFNIQYDDRVISSKEASNLVHHFQKVLTQVSQATKETRLKSISPFNDHDLWQIYQWNDFTPSAEHTRIHDLFQDQVSTNPSAVAVCSSEQSLTYHDVDQYSSLFASNLVDLGACRGDFIGVCSEKNIWTVVAILAVFKAGGVYVPIDPTQPRGRIQEIVEMAHITTVMASNHGATIMDGFSVQIISINGPPSPSWAVQSLPRSTPSDTAYLLFTSGTTGKPKGILMSHSAICTSIINHGPAFGAGPHWRTLQFAAHMFDLSIGEFFTTLAFGGCICIPSEYDRLNNLAGTINALKANTLLVVPTVANLLSPADVPKLRTIVLAGEPITKGTIMKWAEHVNLVAGYGPSETAVWCSGNLGVTSDSHPANIGRSIGASMWIVHPEDYHQLSAIGCVGEIVISGALLGEGYLGDQITTNAAFVPAPDWLTKVDPTVKTVYKSGDLAKYNSDGTFHIIGRTDTQVKLRGFRIELGEVENQIMMYGTVVAVVATLPKTGPCAGQIVAVLSLSQSTLGDPGSNGVRILKDRTYLRNNLKQHLSLILPEYMIPSIFVIVDRMPLLISGKIDRKLTKTWIETMSFDTYAELTDSPHTDGGAEILPGSLSDTLRHIWSEVLNVPNEVIGLNNSFFAYGGDSIAAIQVVSRARDIGLHVTVHGILSTKTIGNLSALVEQNRHSISATVESPGDTKGTDDILLPYRQILHSKLGVKPSLQVADAYHLSPIQREIMKARAMNPEVFLLLLHMEFTALKPQSISLDRLVRSWKRVVQKYPILRTIFLQDPTGNLPPLQVVLKKCTPETYMSSATASETEPTFDTVGAPAVDDCFLPHRAHFYQHGDKFVIYIQFDHLVIDGWSLKLIKTAFLDAYEKDEAYVPEDIAPYKDFVDAHRSDRTQADNNYWASALRDQKPSILSLPVCGEDSPEQRLPSNTKSIIYLPHLKVESMTEFSTKHGITPASIFDSAWAQTLSLYTGSTDVAFEYVVSGRDEEVNSVFNIVGPLINVVPYHLREVSTDNDTLHLAQLAQRMQEQRIQDSQHTSSNVREVIESEVRQGPLFNTAVNFQRRPTAVETEKWRLDEDLTKTIDPWHFDVLVRVLHIMDDSTFRPSVEFDANFFNYNGMEVVAKHFWNRVLNTVH</sequence>
<dbReference type="InterPro" id="IPR001242">
    <property type="entry name" value="Condensation_dom"/>
</dbReference>
<dbReference type="InterPro" id="IPR006162">
    <property type="entry name" value="Ppantetheine_attach_site"/>
</dbReference>
<dbReference type="Gene3D" id="3.30.300.30">
    <property type="match status" value="1"/>
</dbReference>
<comment type="caution">
    <text evidence="5">The sequence shown here is derived from an EMBL/GenBank/DDBJ whole genome shotgun (WGS) entry which is preliminary data.</text>
</comment>
<evidence type="ECO:0000256" key="1">
    <source>
        <dbReference type="ARBA" id="ARBA00022450"/>
    </source>
</evidence>
<dbReference type="InterPro" id="IPR020845">
    <property type="entry name" value="AMP-binding_CS"/>
</dbReference>
<dbReference type="SUPFAM" id="SSF56801">
    <property type="entry name" value="Acetyl-CoA synthetase-like"/>
    <property type="match status" value="1"/>
</dbReference>
<dbReference type="Gene3D" id="3.30.559.10">
    <property type="entry name" value="Chloramphenicol acetyltransferase-like domain"/>
    <property type="match status" value="2"/>
</dbReference>
<evidence type="ECO:0000313" key="6">
    <source>
        <dbReference type="Proteomes" id="UP001408356"/>
    </source>
</evidence>
<dbReference type="InterPro" id="IPR023213">
    <property type="entry name" value="CAT-like_dom_sf"/>
</dbReference>
<dbReference type="SUPFAM" id="SSF52777">
    <property type="entry name" value="CoA-dependent acyltransferases"/>
    <property type="match status" value="4"/>
</dbReference>
<dbReference type="PANTHER" id="PTHR45527">
    <property type="entry name" value="NONRIBOSOMAL PEPTIDE SYNTHETASE"/>
    <property type="match status" value="1"/>
</dbReference>
<keyword evidence="1" id="KW-0596">Phosphopantetheine</keyword>
<dbReference type="InterPro" id="IPR045851">
    <property type="entry name" value="AMP-bd_C_sf"/>
</dbReference>
<dbReference type="Pfam" id="PF00668">
    <property type="entry name" value="Condensation"/>
    <property type="match status" value="2"/>
</dbReference>
<evidence type="ECO:0000313" key="5">
    <source>
        <dbReference type="EMBL" id="KAK9413633.1"/>
    </source>
</evidence>
<proteinExistence type="predicted"/>
<dbReference type="InterPro" id="IPR042099">
    <property type="entry name" value="ANL_N_sf"/>
</dbReference>
<dbReference type="PROSITE" id="PS50075">
    <property type="entry name" value="CARRIER"/>
    <property type="match status" value="2"/>
</dbReference>
<dbReference type="PROSITE" id="PS00455">
    <property type="entry name" value="AMP_BINDING"/>
    <property type="match status" value="1"/>
</dbReference>
<keyword evidence="3" id="KW-0436">Ligase</keyword>
<dbReference type="PROSITE" id="PS00012">
    <property type="entry name" value="PHOSPHOPANTETHEINE"/>
    <property type="match status" value="1"/>
</dbReference>
<reference evidence="5 6" key="1">
    <citation type="journal article" date="2024" name="J. Plant Pathol.">
        <title>Sequence and assembly of the genome of Seiridium unicorne, isolate CBS 538.82, causal agent of cypress canker disease.</title>
        <authorList>
            <person name="Scali E."/>
            <person name="Rocca G.D."/>
            <person name="Danti R."/>
            <person name="Garbelotto M."/>
            <person name="Barberini S."/>
            <person name="Baroncelli R."/>
            <person name="Emiliani G."/>
        </authorList>
    </citation>
    <scope>NUCLEOTIDE SEQUENCE [LARGE SCALE GENOMIC DNA]</scope>
    <source>
        <strain evidence="5 6">BM-138-508</strain>
    </source>
</reference>
<dbReference type="InterPro" id="IPR009081">
    <property type="entry name" value="PP-bd_ACP"/>
</dbReference>
<dbReference type="Pfam" id="PF00501">
    <property type="entry name" value="AMP-binding"/>
    <property type="match status" value="1"/>
</dbReference>
<evidence type="ECO:0000256" key="3">
    <source>
        <dbReference type="ARBA" id="ARBA00022598"/>
    </source>
</evidence>
<dbReference type="Gene3D" id="3.30.559.30">
    <property type="entry name" value="Nonribosomal peptide synthetase, condensation domain"/>
    <property type="match status" value="2"/>
</dbReference>
<dbReference type="PANTHER" id="PTHR45527:SF12">
    <property type="entry name" value="NONRIBOSOMAL PEPTIDE SYNTHETASE IVOA"/>
    <property type="match status" value="1"/>
</dbReference>
<dbReference type="Proteomes" id="UP001408356">
    <property type="component" value="Unassembled WGS sequence"/>
</dbReference>
<dbReference type="EMBL" id="JARVKF010000437">
    <property type="protein sequence ID" value="KAK9413633.1"/>
    <property type="molecule type" value="Genomic_DNA"/>
</dbReference>
<accession>A0ABR2UG90</accession>
<name>A0ABR2UG90_9PEZI</name>
<dbReference type="InterPro" id="IPR036736">
    <property type="entry name" value="ACP-like_sf"/>
</dbReference>
<feature type="domain" description="Carrier" evidence="4">
    <location>
        <begin position="1107"/>
        <end position="1180"/>
    </location>
</feature>
<feature type="domain" description="Carrier" evidence="4">
    <location>
        <begin position="14"/>
        <end position="87"/>
    </location>
</feature>
<dbReference type="CDD" id="cd19545">
    <property type="entry name" value="FUM14_C_NRPS-like"/>
    <property type="match status" value="1"/>
</dbReference>